<dbReference type="RefSeq" id="WP_381836811.1">
    <property type="nucleotide sequence ID" value="NZ_JBHTCF010000016.1"/>
</dbReference>
<gene>
    <name evidence="2" type="ORF">ACFQVC_31070</name>
</gene>
<proteinExistence type="predicted"/>
<sequence length="119" mass="13268">MPRRVGTREERWALKADVVWGNVGLAPAIVMLRAENDTLRRALAGHVLIDQARGMVMVLAPCSSERAWGLLVDISQHCNVKLRDVAAALVATAEGEPLPEQMRRELRRALRRLHTADRA</sequence>
<keyword evidence="3" id="KW-1185">Reference proteome</keyword>
<dbReference type="InterPro" id="IPR036388">
    <property type="entry name" value="WH-like_DNA-bd_sf"/>
</dbReference>
<dbReference type="Proteomes" id="UP001596523">
    <property type="component" value="Unassembled WGS sequence"/>
</dbReference>
<dbReference type="InterPro" id="IPR005561">
    <property type="entry name" value="ANTAR"/>
</dbReference>
<evidence type="ECO:0000313" key="3">
    <source>
        <dbReference type="Proteomes" id="UP001596523"/>
    </source>
</evidence>
<reference evidence="3" key="1">
    <citation type="journal article" date="2019" name="Int. J. Syst. Evol. Microbiol.">
        <title>The Global Catalogue of Microorganisms (GCM) 10K type strain sequencing project: providing services to taxonomists for standard genome sequencing and annotation.</title>
        <authorList>
            <consortium name="The Broad Institute Genomics Platform"/>
            <consortium name="The Broad Institute Genome Sequencing Center for Infectious Disease"/>
            <person name="Wu L."/>
            <person name="Ma J."/>
        </authorList>
    </citation>
    <scope>NUCLEOTIDE SEQUENCE [LARGE SCALE GENOMIC DNA]</scope>
    <source>
        <strain evidence="3">SYNS20</strain>
    </source>
</reference>
<dbReference type="SMART" id="SM01012">
    <property type="entry name" value="ANTAR"/>
    <property type="match status" value="1"/>
</dbReference>
<dbReference type="PROSITE" id="PS50921">
    <property type="entry name" value="ANTAR"/>
    <property type="match status" value="1"/>
</dbReference>
<dbReference type="EMBL" id="JBHTCF010000016">
    <property type="protein sequence ID" value="MFC7308645.1"/>
    <property type="molecule type" value="Genomic_DNA"/>
</dbReference>
<dbReference type="InterPro" id="IPR011006">
    <property type="entry name" value="CheY-like_superfamily"/>
</dbReference>
<dbReference type="SUPFAM" id="SSF52172">
    <property type="entry name" value="CheY-like"/>
    <property type="match status" value="1"/>
</dbReference>
<feature type="domain" description="ANTAR" evidence="1">
    <location>
        <begin position="29"/>
        <end position="90"/>
    </location>
</feature>
<protein>
    <submittedName>
        <fullName evidence="2">ANTAR domain-containing protein</fullName>
    </submittedName>
</protein>
<name>A0ABW2JSS9_9ACTN</name>
<organism evidence="2 3">
    <name type="scientific">Streptomyces monticola</name>
    <dbReference type="NCBI Taxonomy" id="2666263"/>
    <lineage>
        <taxon>Bacteria</taxon>
        <taxon>Bacillati</taxon>
        <taxon>Actinomycetota</taxon>
        <taxon>Actinomycetes</taxon>
        <taxon>Kitasatosporales</taxon>
        <taxon>Streptomycetaceae</taxon>
        <taxon>Streptomyces</taxon>
    </lineage>
</organism>
<comment type="caution">
    <text evidence="2">The sequence shown here is derived from an EMBL/GenBank/DDBJ whole genome shotgun (WGS) entry which is preliminary data.</text>
</comment>
<dbReference type="Pfam" id="PF03861">
    <property type="entry name" value="ANTAR"/>
    <property type="match status" value="1"/>
</dbReference>
<evidence type="ECO:0000313" key="2">
    <source>
        <dbReference type="EMBL" id="MFC7308645.1"/>
    </source>
</evidence>
<evidence type="ECO:0000259" key="1">
    <source>
        <dbReference type="PROSITE" id="PS50921"/>
    </source>
</evidence>
<dbReference type="Gene3D" id="1.10.10.10">
    <property type="entry name" value="Winged helix-like DNA-binding domain superfamily/Winged helix DNA-binding domain"/>
    <property type="match status" value="1"/>
</dbReference>
<accession>A0ABW2JSS9</accession>